<evidence type="ECO:0000259" key="3">
    <source>
        <dbReference type="Pfam" id="PF01408"/>
    </source>
</evidence>
<name>A0ABW4AU87_9ACTN</name>
<dbReference type="EMBL" id="JBHTMK010000083">
    <property type="protein sequence ID" value="MFD1374484.1"/>
    <property type="molecule type" value="Genomic_DNA"/>
</dbReference>
<protein>
    <submittedName>
        <fullName evidence="5">Gfo/Idh/MocA family protein</fullName>
    </submittedName>
</protein>
<evidence type="ECO:0000256" key="2">
    <source>
        <dbReference type="SAM" id="MobiDB-lite"/>
    </source>
</evidence>
<dbReference type="RefSeq" id="WP_317794446.1">
    <property type="nucleotide sequence ID" value="NZ_AP028461.1"/>
</dbReference>
<dbReference type="InterPro" id="IPR036291">
    <property type="entry name" value="NAD(P)-bd_dom_sf"/>
</dbReference>
<proteinExistence type="predicted"/>
<accession>A0ABW4AU87</accession>
<comment type="caution">
    <text evidence="5">The sequence shown here is derived from an EMBL/GenBank/DDBJ whole genome shotgun (WGS) entry which is preliminary data.</text>
</comment>
<dbReference type="InterPro" id="IPR055170">
    <property type="entry name" value="GFO_IDH_MocA-like_dom"/>
</dbReference>
<feature type="domain" description="Gfo/Idh/MocA-like oxidoreductase N-terminal" evidence="3">
    <location>
        <begin position="5"/>
        <end position="125"/>
    </location>
</feature>
<feature type="domain" description="GFO/IDH/MocA-like oxidoreductase" evidence="4">
    <location>
        <begin position="134"/>
        <end position="263"/>
    </location>
</feature>
<dbReference type="PANTHER" id="PTHR43818">
    <property type="entry name" value="BCDNA.GH03377"/>
    <property type="match status" value="1"/>
</dbReference>
<feature type="region of interest" description="Disordered" evidence="2">
    <location>
        <begin position="319"/>
        <end position="343"/>
    </location>
</feature>
<dbReference type="InterPro" id="IPR000683">
    <property type="entry name" value="Gfo/Idh/MocA-like_OxRdtase_N"/>
</dbReference>
<dbReference type="Proteomes" id="UP001597183">
    <property type="component" value="Unassembled WGS sequence"/>
</dbReference>
<keyword evidence="1" id="KW-0560">Oxidoreductase</keyword>
<dbReference type="Pfam" id="PF01408">
    <property type="entry name" value="GFO_IDH_MocA"/>
    <property type="match status" value="1"/>
</dbReference>
<gene>
    <name evidence="5" type="ORF">ACFQ5G_54920</name>
</gene>
<organism evidence="5 6">
    <name type="scientific">Actinoplanes sichuanensis</name>
    <dbReference type="NCBI Taxonomy" id="512349"/>
    <lineage>
        <taxon>Bacteria</taxon>
        <taxon>Bacillati</taxon>
        <taxon>Actinomycetota</taxon>
        <taxon>Actinomycetes</taxon>
        <taxon>Micromonosporales</taxon>
        <taxon>Micromonosporaceae</taxon>
        <taxon>Actinoplanes</taxon>
    </lineage>
</organism>
<dbReference type="Pfam" id="PF22725">
    <property type="entry name" value="GFO_IDH_MocA_C3"/>
    <property type="match status" value="1"/>
</dbReference>
<dbReference type="PANTHER" id="PTHR43818:SF11">
    <property type="entry name" value="BCDNA.GH03377"/>
    <property type="match status" value="1"/>
</dbReference>
<evidence type="ECO:0000259" key="4">
    <source>
        <dbReference type="Pfam" id="PF22725"/>
    </source>
</evidence>
<reference evidence="6" key="1">
    <citation type="journal article" date="2019" name="Int. J. Syst. Evol. Microbiol.">
        <title>The Global Catalogue of Microorganisms (GCM) 10K type strain sequencing project: providing services to taxonomists for standard genome sequencing and annotation.</title>
        <authorList>
            <consortium name="The Broad Institute Genomics Platform"/>
            <consortium name="The Broad Institute Genome Sequencing Center for Infectious Disease"/>
            <person name="Wu L."/>
            <person name="Ma J."/>
        </authorList>
    </citation>
    <scope>NUCLEOTIDE SEQUENCE [LARGE SCALE GENOMIC DNA]</scope>
    <source>
        <strain evidence="6">CCM 7526</strain>
    </source>
</reference>
<evidence type="ECO:0000313" key="5">
    <source>
        <dbReference type="EMBL" id="MFD1374484.1"/>
    </source>
</evidence>
<dbReference type="Gene3D" id="3.30.360.10">
    <property type="entry name" value="Dihydrodipicolinate Reductase, domain 2"/>
    <property type="match status" value="1"/>
</dbReference>
<dbReference type="Gene3D" id="3.40.50.720">
    <property type="entry name" value="NAD(P)-binding Rossmann-like Domain"/>
    <property type="match status" value="1"/>
</dbReference>
<sequence length="378" mass="39850">MTPPRVVLVGAHGHGRGHLDQLAKLHAAGMVELAGVADPRPPCPEQRAAAADAPWRRDAASLIEALAPDLAVIVTPVHTHVELAEAAMRAGAHLLLEKPPAPSLAGLDRLLSVQAETGRTVQVGFQAFGSGAVTELRRRIDAGDLGDIEAISATGLWWRGEAYWNRAGWAGRRFLDGHDVNDGALTNPFAHAVALAVTLDGSPGDRSVRSVELDTYRTRPVEAHDTASARIRTAHGTRVTVAATLCAEAEEDPVVVVHGSRDTATLFYTQDRLVTAAGQAHHERTDLLENLLGHLADPSVPLLVPLAATRAFTEVAEAVRQSPPPTPVSEDHLSGTGSAGEGGLTALTHEAAATGRLYRELGIGWATAPAWTWTPKGS</sequence>
<evidence type="ECO:0000256" key="1">
    <source>
        <dbReference type="ARBA" id="ARBA00023002"/>
    </source>
</evidence>
<keyword evidence="6" id="KW-1185">Reference proteome</keyword>
<dbReference type="SUPFAM" id="SSF51735">
    <property type="entry name" value="NAD(P)-binding Rossmann-fold domains"/>
    <property type="match status" value="1"/>
</dbReference>
<dbReference type="InterPro" id="IPR050463">
    <property type="entry name" value="Gfo/Idh/MocA_oxidrdct_glycsds"/>
</dbReference>
<evidence type="ECO:0000313" key="6">
    <source>
        <dbReference type="Proteomes" id="UP001597183"/>
    </source>
</evidence>
<dbReference type="SUPFAM" id="SSF55347">
    <property type="entry name" value="Glyceraldehyde-3-phosphate dehydrogenase-like, C-terminal domain"/>
    <property type="match status" value="1"/>
</dbReference>